<dbReference type="EMBL" id="CAAALY010008467">
    <property type="protein sequence ID" value="VEL10249.1"/>
    <property type="molecule type" value="Genomic_DNA"/>
</dbReference>
<feature type="compositionally biased region" description="Polar residues" evidence="1">
    <location>
        <begin position="1"/>
        <end position="40"/>
    </location>
</feature>
<feature type="compositionally biased region" description="Basic residues" evidence="1">
    <location>
        <begin position="44"/>
        <end position="55"/>
    </location>
</feature>
<evidence type="ECO:0000313" key="2">
    <source>
        <dbReference type="EMBL" id="VEL10249.1"/>
    </source>
</evidence>
<name>A0A3S5BN63_9PLAT</name>
<gene>
    <name evidence="2" type="ORF">PXEA_LOCUS3689</name>
</gene>
<keyword evidence="3" id="KW-1185">Reference proteome</keyword>
<organism evidence="2 3">
    <name type="scientific">Protopolystoma xenopodis</name>
    <dbReference type="NCBI Taxonomy" id="117903"/>
    <lineage>
        <taxon>Eukaryota</taxon>
        <taxon>Metazoa</taxon>
        <taxon>Spiralia</taxon>
        <taxon>Lophotrochozoa</taxon>
        <taxon>Platyhelminthes</taxon>
        <taxon>Monogenea</taxon>
        <taxon>Polyopisthocotylea</taxon>
        <taxon>Polystomatidea</taxon>
        <taxon>Polystomatidae</taxon>
        <taxon>Protopolystoma</taxon>
    </lineage>
</organism>
<proteinExistence type="predicted"/>
<evidence type="ECO:0000313" key="3">
    <source>
        <dbReference type="Proteomes" id="UP000784294"/>
    </source>
</evidence>
<evidence type="ECO:0000256" key="1">
    <source>
        <dbReference type="SAM" id="MobiDB-lite"/>
    </source>
</evidence>
<dbReference type="AlphaFoldDB" id="A0A3S5BN63"/>
<protein>
    <submittedName>
        <fullName evidence="2">Uncharacterized protein</fullName>
    </submittedName>
</protein>
<accession>A0A3S5BN63</accession>
<dbReference type="Proteomes" id="UP000784294">
    <property type="component" value="Unassembled WGS sequence"/>
</dbReference>
<comment type="caution">
    <text evidence="2">The sequence shown here is derived from an EMBL/GenBank/DDBJ whole genome shotgun (WGS) entry which is preliminary data.</text>
</comment>
<sequence>MAAKSQTKMAARSQTEMAARSQTEIAAKSQTKMAARSQTEIAARRRLKKRAKTARAKVDKTELFRFTSSESSPRAKQIISHKPMGVEKAVGVSVKANCPSKSTDREIPGQTDQSQAGKLAVDVGSQSVFSRRVIVHISSSLFHHVPGSLERHPPRL</sequence>
<reference evidence="2" key="1">
    <citation type="submission" date="2018-11" db="EMBL/GenBank/DDBJ databases">
        <authorList>
            <consortium name="Pathogen Informatics"/>
        </authorList>
    </citation>
    <scope>NUCLEOTIDE SEQUENCE</scope>
</reference>
<feature type="region of interest" description="Disordered" evidence="1">
    <location>
        <begin position="1"/>
        <end position="55"/>
    </location>
</feature>
<feature type="region of interest" description="Disordered" evidence="1">
    <location>
        <begin position="97"/>
        <end position="118"/>
    </location>
</feature>